<name>A0A0A9E405_ARUDO</name>
<feature type="compositionally biased region" description="Low complexity" evidence="1">
    <location>
        <begin position="27"/>
        <end position="37"/>
    </location>
</feature>
<feature type="compositionally biased region" description="Polar residues" evidence="1">
    <location>
        <begin position="171"/>
        <end position="180"/>
    </location>
</feature>
<dbReference type="EMBL" id="GBRH01205305">
    <property type="protein sequence ID" value="JAD92590.1"/>
    <property type="molecule type" value="Transcribed_RNA"/>
</dbReference>
<feature type="compositionally biased region" description="Pro residues" evidence="1">
    <location>
        <begin position="38"/>
        <end position="56"/>
    </location>
</feature>
<proteinExistence type="predicted"/>
<dbReference type="AlphaFoldDB" id="A0A0A9E405"/>
<feature type="region of interest" description="Disordered" evidence="1">
    <location>
        <begin position="171"/>
        <end position="194"/>
    </location>
</feature>
<reference evidence="2" key="2">
    <citation type="journal article" date="2015" name="Data Brief">
        <title>Shoot transcriptome of the giant reed, Arundo donax.</title>
        <authorList>
            <person name="Barrero R.A."/>
            <person name="Guerrero F.D."/>
            <person name="Moolhuijzen P."/>
            <person name="Goolsby J.A."/>
            <person name="Tidwell J."/>
            <person name="Bellgard S.E."/>
            <person name="Bellgard M.I."/>
        </authorList>
    </citation>
    <scope>NUCLEOTIDE SEQUENCE</scope>
    <source>
        <tissue evidence="2">Shoot tissue taken approximately 20 cm above the soil surface</tissue>
    </source>
</reference>
<accession>A0A0A9E405</accession>
<evidence type="ECO:0000256" key="1">
    <source>
        <dbReference type="SAM" id="MobiDB-lite"/>
    </source>
</evidence>
<evidence type="ECO:0000313" key="2">
    <source>
        <dbReference type="EMBL" id="JAD92590.1"/>
    </source>
</evidence>
<feature type="region of interest" description="Disordered" evidence="1">
    <location>
        <begin position="1"/>
        <end position="62"/>
    </location>
</feature>
<sequence length="205" mass="21766">MSVRVHTVSNSSLGRSRHRTFTSVYPRSAQSSTATTGTPPPPARPSPSSSSPPSPSSSPRRTLRSARIIWWSRRCACATRAETTAARAAFLSRLLPRRTCRSRRLAVSSRPGSSMAPRVSASVTYTSAATRAPCVHTSDATMLHLRSVSTANISDRSPGRSLPTSSMVVCASTASGSTHPGRSGARKLSDPAPRDCSILSMTWPS</sequence>
<protein>
    <submittedName>
        <fullName evidence="2">Uncharacterized protein</fullName>
    </submittedName>
</protein>
<organism evidence="2">
    <name type="scientific">Arundo donax</name>
    <name type="common">Giant reed</name>
    <name type="synonym">Donax arundinaceus</name>
    <dbReference type="NCBI Taxonomy" id="35708"/>
    <lineage>
        <taxon>Eukaryota</taxon>
        <taxon>Viridiplantae</taxon>
        <taxon>Streptophyta</taxon>
        <taxon>Embryophyta</taxon>
        <taxon>Tracheophyta</taxon>
        <taxon>Spermatophyta</taxon>
        <taxon>Magnoliopsida</taxon>
        <taxon>Liliopsida</taxon>
        <taxon>Poales</taxon>
        <taxon>Poaceae</taxon>
        <taxon>PACMAD clade</taxon>
        <taxon>Arundinoideae</taxon>
        <taxon>Arundineae</taxon>
        <taxon>Arundo</taxon>
    </lineage>
</organism>
<reference evidence="2" key="1">
    <citation type="submission" date="2014-09" db="EMBL/GenBank/DDBJ databases">
        <authorList>
            <person name="Magalhaes I.L.F."/>
            <person name="Oliveira U."/>
            <person name="Santos F.R."/>
            <person name="Vidigal T.H.D.A."/>
            <person name="Brescovit A.D."/>
            <person name="Santos A.J."/>
        </authorList>
    </citation>
    <scope>NUCLEOTIDE SEQUENCE</scope>
    <source>
        <tissue evidence="2">Shoot tissue taken approximately 20 cm above the soil surface</tissue>
    </source>
</reference>